<comment type="caution">
    <text evidence="1">The sequence shown here is derived from an EMBL/GenBank/DDBJ whole genome shotgun (WGS) entry which is preliminary data.</text>
</comment>
<gene>
    <name evidence="1" type="ORF">CEN91_161</name>
</gene>
<proteinExistence type="predicted"/>
<protein>
    <submittedName>
        <fullName evidence="1">Uncharacterized protein</fullName>
    </submittedName>
</protein>
<reference evidence="1 2" key="1">
    <citation type="submission" date="2017-07" db="EMBL/GenBank/DDBJ databases">
        <title>Mechanisms for carbon and nitrogen cycling indicate functional differentiation within the Candidate Phyla Radiation.</title>
        <authorList>
            <person name="Danczak R.E."/>
            <person name="Johnston M.D."/>
            <person name="Kenah C."/>
            <person name="Slattery M."/>
            <person name="Wrighton K.C."/>
            <person name="Wilkins M.J."/>
        </authorList>
    </citation>
    <scope>NUCLEOTIDE SEQUENCE [LARGE SCALE GENOMIC DNA]</scope>
    <source>
        <strain evidence="1">Licking1014_85</strain>
    </source>
</reference>
<sequence>MAGKALTDGEIRELYASVIEGIPNRGDLDSDAVRAHLGAKTVSHKAIQMVLGMEPQQVIELLVVTSPVQAVSTPDGLLTTLESQADRLMAIGAFNEARINKGKYRDDFAMLIDAMLDFGLKKPVAS</sequence>
<dbReference type="EMBL" id="VMGI01000016">
    <property type="protein sequence ID" value="TSC93650.1"/>
    <property type="molecule type" value="Genomic_DNA"/>
</dbReference>
<dbReference type="Proteomes" id="UP000315589">
    <property type="component" value="Unassembled WGS sequence"/>
</dbReference>
<dbReference type="AlphaFoldDB" id="A0A554LLB0"/>
<name>A0A554LLB0_9BACT</name>
<organism evidence="1 2">
    <name type="scientific">Candidatus Berkelbacteria bacterium Licking1014_85</name>
    <dbReference type="NCBI Taxonomy" id="2017148"/>
    <lineage>
        <taxon>Bacteria</taxon>
        <taxon>Candidatus Berkelbacteria</taxon>
    </lineage>
</organism>
<evidence type="ECO:0000313" key="1">
    <source>
        <dbReference type="EMBL" id="TSC93650.1"/>
    </source>
</evidence>
<accession>A0A554LLB0</accession>
<evidence type="ECO:0000313" key="2">
    <source>
        <dbReference type="Proteomes" id="UP000315589"/>
    </source>
</evidence>